<comment type="similarity">
    <text evidence="5">Belongs to the SAT4 family.</text>
</comment>
<feature type="transmembrane region" description="Helical" evidence="7">
    <location>
        <begin position="255"/>
        <end position="278"/>
    </location>
</feature>
<feature type="region of interest" description="Disordered" evidence="6">
    <location>
        <begin position="298"/>
        <end position="318"/>
    </location>
</feature>
<feature type="transmembrane region" description="Helical" evidence="7">
    <location>
        <begin position="103"/>
        <end position="126"/>
    </location>
</feature>
<dbReference type="InterPro" id="IPR052337">
    <property type="entry name" value="SAT4-like"/>
</dbReference>
<dbReference type="GO" id="GO:0016020">
    <property type="term" value="C:membrane"/>
    <property type="evidence" value="ECO:0007669"/>
    <property type="project" value="UniProtKB-SubCell"/>
</dbReference>
<dbReference type="PANTHER" id="PTHR33048:SF47">
    <property type="entry name" value="INTEGRAL MEMBRANE PROTEIN-RELATED"/>
    <property type="match status" value="1"/>
</dbReference>
<dbReference type="InterPro" id="IPR049326">
    <property type="entry name" value="Rhodopsin_dom_fungi"/>
</dbReference>
<dbReference type="Pfam" id="PF20684">
    <property type="entry name" value="Fung_rhodopsin"/>
    <property type="match status" value="1"/>
</dbReference>
<feature type="transmembrane region" description="Helical" evidence="7">
    <location>
        <begin position="138"/>
        <end position="164"/>
    </location>
</feature>
<dbReference type="OrthoDB" id="5329176at2759"/>
<dbReference type="Proteomes" id="UP000887226">
    <property type="component" value="Unassembled WGS sequence"/>
</dbReference>
<feature type="domain" description="Rhodopsin" evidence="8">
    <location>
        <begin position="38"/>
        <end position="279"/>
    </location>
</feature>
<accession>A0A9P7Z0W5</accession>
<sequence>MTSTSSPLSEAYINENEGSRLIIIVSTFIVLEVVFIGLRFYSRSLRDSKKRLDDILIWPALFACLVLDSLGLVMVQYCGVGRHAEALAVLGESYKLIRWGKGIIAMVPLYLLAVTLPKLCVLALYLRILTQRVYRTVCYVLITIILGNCIGGIVALLVSCIPLAKNWEPTLPGNCINSNAFYQWISFPNILTDLAIIILPLPLIWKLQMNISQKAGLAATFSAGGVGLVISIVRFKTFFASDAFEDPTMTSIDLVAWTVIEPGMYLIAACLVTLRPLLHLVIKEKIMRTAYHGSASRGYQLSSSANNKNPKSQNSGNSMVNTLSLEQRSSFSDERELVQKAVYDGQIGTQADCVSSTRQGHLESHQILVEQDYSVTLSRQ</sequence>
<organism evidence="9 10">
    <name type="scientific">Calycina marina</name>
    <dbReference type="NCBI Taxonomy" id="1763456"/>
    <lineage>
        <taxon>Eukaryota</taxon>
        <taxon>Fungi</taxon>
        <taxon>Dikarya</taxon>
        <taxon>Ascomycota</taxon>
        <taxon>Pezizomycotina</taxon>
        <taxon>Leotiomycetes</taxon>
        <taxon>Helotiales</taxon>
        <taxon>Pezizellaceae</taxon>
        <taxon>Calycina</taxon>
    </lineage>
</organism>
<feature type="transmembrane region" description="Helical" evidence="7">
    <location>
        <begin position="217"/>
        <end position="235"/>
    </location>
</feature>
<keyword evidence="4 7" id="KW-0472">Membrane</keyword>
<keyword evidence="2 7" id="KW-0812">Transmembrane</keyword>
<comment type="caution">
    <text evidence="9">The sequence shown here is derived from an EMBL/GenBank/DDBJ whole genome shotgun (WGS) entry which is preliminary data.</text>
</comment>
<reference evidence="9" key="1">
    <citation type="journal article" date="2021" name="IMA Fungus">
        <title>Genomic characterization of three marine fungi, including Emericellopsis atlantica sp. nov. with signatures of a generalist lifestyle and marine biomass degradation.</title>
        <authorList>
            <person name="Hagestad O.C."/>
            <person name="Hou L."/>
            <person name="Andersen J.H."/>
            <person name="Hansen E.H."/>
            <person name="Altermark B."/>
            <person name="Li C."/>
            <person name="Kuhnert E."/>
            <person name="Cox R.J."/>
            <person name="Crous P.W."/>
            <person name="Spatafora J.W."/>
            <person name="Lail K."/>
            <person name="Amirebrahimi M."/>
            <person name="Lipzen A."/>
            <person name="Pangilinan J."/>
            <person name="Andreopoulos W."/>
            <person name="Hayes R.D."/>
            <person name="Ng V."/>
            <person name="Grigoriev I.V."/>
            <person name="Jackson S.A."/>
            <person name="Sutton T.D.S."/>
            <person name="Dobson A.D.W."/>
            <person name="Rama T."/>
        </authorList>
    </citation>
    <scope>NUCLEOTIDE SEQUENCE</scope>
    <source>
        <strain evidence="9">TRa3180A</strain>
    </source>
</reference>
<evidence type="ECO:0000256" key="3">
    <source>
        <dbReference type="ARBA" id="ARBA00022989"/>
    </source>
</evidence>
<feature type="transmembrane region" description="Helical" evidence="7">
    <location>
        <begin position="184"/>
        <end position="205"/>
    </location>
</feature>
<keyword evidence="3 7" id="KW-1133">Transmembrane helix</keyword>
<gene>
    <name evidence="9" type="ORF">BJ878DRAFT_423330</name>
</gene>
<keyword evidence="10" id="KW-1185">Reference proteome</keyword>
<feature type="transmembrane region" description="Helical" evidence="7">
    <location>
        <begin position="54"/>
        <end position="77"/>
    </location>
</feature>
<dbReference type="EMBL" id="MU253968">
    <property type="protein sequence ID" value="KAG9243559.1"/>
    <property type="molecule type" value="Genomic_DNA"/>
</dbReference>
<dbReference type="PANTHER" id="PTHR33048">
    <property type="entry name" value="PTH11-LIKE INTEGRAL MEMBRANE PROTEIN (AFU_ORTHOLOGUE AFUA_5G11245)"/>
    <property type="match status" value="1"/>
</dbReference>
<comment type="subcellular location">
    <subcellularLocation>
        <location evidence="1">Membrane</location>
        <topology evidence="1">Multi-pass membrane protein</topology>
    </subcellularLocation>
</comment>
<evidence type="ECO:0000313" key="10">
    <source>
        <dbReference type="Proteomes" id="UP000887226"/>
    </source>
</evidence>
<evidence type="ECO:0000256" key="4">
    <source>
        <dbReference type="ARBA" id="ARBA00023136"/>
    </source>
</evidence>
<proteinExistence type="inferred from homology"/>
<evidence type="ECO:0000256" key="5">
    <source>
        <dbReference type="ARBA" id="ARBA00038359"/>
    </source>
</evidence>
<feature type="transmembrane region" description="Helical" evidence="7">
    <location>
        <begin position="20"/>
        <end position="42"/>
    </location>
</feature>
<evidence type="ECO:0000313" key="9">
    <source>
        <dbReference type="EMBL" id="KAG9243559.1"/>
    </source>
</evidence>
<evidence type="ECO:0000256" key="1">
    <source>
        <dbReference type="ARBA" id="ARBA00004141"/>
    </source>
</evidence>
<protein>
    <recommendedName>
        <fullName evidence="8">Rhodopsin domain-containing protein</fullName>
    </recommendedName>
</protein>
<evidence type="ECO:0000259" key="8">
    <source>
        <dbReference type="Pfam" id="PF20684"/>
    </source>
</evidence>
<name>A0A9P7Z0W5_9HELO</name>
<evidence type="ECO:0000256" key="2">
    <source>
        <dbReference type="ARBA" id="ARBA00022692"/>
    </source>
</evidence>
<evidence type="ECO:0000256" key="6">
    <source>
        <dbReference type="SAM" id="MobiDB-lite"/>
    </source>
</evidence>
<evidence type="ECO:0000256" key="7">
    <source>
        <dbReference type="SAM" id="Phobius"/>
    </source>
</evidence>
<dbReference type="AlphaFoldDB" id="A0A9P7Z0W5"/>